<proteinExistence type="predicted"/>
<reference evidence="1 2" key="1">
    <citation type="journal article" date="2016" name="Appl. Environ. Microbiol.">
        <title>Lack of Overt Genome Reduction in the Bryostatin-Producing Bryozoan Symbiont "Candidatus Endobugula sertula".</title>
        <authorList>
            <person name="Miller I.J."/>
            <person name="Vanee N."/>
            <person name="Fong S.S."/>
            <person name="Lim-Fong G.E."/>
            <person name="Kwan J.C."/>
        </authorList>
    </citation>
    <scope>NUCLEOTIDE SEQUENCE [LARGE SCALE GENOMIC DNA]</scope>
    <source>
        <strain evidence="1">AB1-4</strain>
    </source>
</reference>
<dbReference type="Proteomes" id="UP000242502">
    <property type="component" value="Unassembled WGS sequence"/>
</dbReference>
<name>A0A1D2QQ65_9GAMM</name>
<gene>
    <name evidence="1" type="ORF">AB835_07515</name>
</gene>
<evidence type="ECO:0000313" key="2">
    <source>
        <dbReference type="Proteomes" id="UP000242502"/>
    </source>
</evidence>
<dbReference type="AlphaFoldDB" id="A0A1D2QQ65"/>
<dbReference type="EMBL" id="MDLC01000022">
    <property type="protein sequence ID" value="ODS23735.1"/>
    <property type="molecule type" value="Genomic_DNA"/>
</dbReference>
<evidence type="ECO:0000313" key="1">
    <source>
        <dbReference type="EMBL" id="ODS23735.1"/>
    </source>
</evidence>
<accession>A0A1D2QQ65</accession>
<sequence length="70" mass="7763">MSDVDYVGVKLIIIISIPDRVGTMTIAKRLYKLLAKSEAIFSDTFLSPAGSDKHQLHVPQKIPPVKVGEW</sequence>
<protein>
    <submittedName>
        <fullName evidence="1">Uncharacterized protein</fullName>
    </submittedName>
</protein>
<comment type="caution">
    <text evidence="1">The sequence shown here is derived from an EMBL/GenBank/DDBJ whole genome shotgun (WGS) entry which is preliminary data.</text>
</comment>
<organism evidence="1 2">
    <name type="scientific">Candidatus Endobugula sertula</name>
    <name type="common">Bugula neritina bacterial symbiont</name>
    <dbReference type="NCBI Taxonomy" id="62101"/>
    <lineage>
        <taxon>Bacteria</taxon>
        <taxon>Pseudomonadati</taxon>
        <taxon>Pseudomonadota</taxon>
        <taxon>Gammaproteobacteria</taxon>
        <taxon>Cellvibrionales</taxon>
        <taxon>Cellvibrionaceae</taxon>
        <taxon>Candidatus Endobugula</taxon>
    </lineage>
</organism>